<keyword evidence="4" id="KW-1185">Reference proteome</keyword>
<dbReference type="Proteomes" id="UP001219518">
    <property type="component" value="Unassembled WGS sequence"/>
</dbReference>
<reference evidence="3" key="2">
    <citation type="journal article" date="2023" name="BMC Genomics">
        <title>Pest status, molecular evolution, and epigenetic factors derived from the genome assembly of Frankliniella fusca, a thysanopteran phytovirus vector.</title>
        <authorList>
            <person name="Catto M.A."/>
            <person name="Labadie P.E."/>
            <person name="Jacobson A.L."/>
            <person name="Kennedy G.G."/>
            <person name="Srinivasan R."/>
            <person name="Hunt B.G."/>
        </authorList>
    </citation>
    <scope>NUCLEOTIDE SEQUENCE</scope>
    <source>
        <strain evidence="3">PL_HMW_Pooled</strain>
    </source>
</reference>
<accession>A0AAE1GR95</accession>
<keyword evidence="1 2" id="KW-0732">Signal</keyword>
<feature type="chain" id="PRO_5042149242" evidence="2">
    <location>
        <begin position="21"/>
        <end position="199"/>
    </location>
</feature>
<gene>
    <name evidence="3" type="ORF">KUF71_003073</name>
</gene>
<evidence type="ECO:0000256" key="2">
    <source>
        <dbReference type="SAM" id="SignalP"/>
    </source>
</evidence>
<keyword evidence="3" id="KW-0436">Ligase</keyword>
<feature type="signal peptide" evidence="2">
    <location>
        <begin position="1"/>
        <end position="20"/>
    </location>
</feature>
<evidence type="ECO:0000313" key="4">
    <source>
        <dbReference type="Proteomes" id="UP001219518"/>
    </source>
</evidence>
<sequence length="199" mass="22912">MLRFELPVFILCIFSEYLRAAQLAGPYYIIPDLGEECPRSEMALDFPVKVKLVRERDNTNFFLVTVHWAGQFWFDDNKDARVVMASWGSRGGWKENALIMKFKKLCTTIKTHLPDIWNEIVPRMKSNITNFQRDCPFPPGAFSIEDLSTSVLQPKGVPYLFYGKWKIDVKAIDPADDRVLGCFRIYASIIPRTTQHGKG</sequence>
<dbReference type="AlphaFoldDB" id="A0AAE1GR95"/>
<evidence type="ECO:0000313" key="3">
    <source>
        <dbReference type="EMBL" id="KAK3907574.1"/>
    </source>
</evidence>
<dbReference type="Gene3D" id="2.70.220.10">
    <property type="entry name" value="Ganglioside GM2 activator"/>
    <property type="match status" value="1"/>
</dbReference>
<comment type="caution">
    <text evidence="3">The sequence shown here is derived from an EMBL/GenBank/DDBJ whole genome shotgun (WGS) entry which is preliminary data.</text>
</comment>
<name>A0AAE1GR95_9NEOP</name>
<evidence type="ECO:0000256" key="1">
    <source>
        <dbReference type="ARBA" id="ARBA00022729"/>
    </source>
</evidence>
<protein>
    <submittedName>
        <fullName evidence="3">Arginine--tRNA ligase</fullName>
    </submittedName>
</protein>
<dbReference type="GO" id="GO:0016874">
    <property type="term" value="F:ligase activity"/>
    <property type="evidence" value="ECO:0007669"/>
    <property type="project" value="UniProtKB-KW"/>
</dbReference>
<organism evidence="3 4">
    <name type="scientific">Frankliniella fusca</name>
    <dbReference type="NCBI Taxonomy" id="407009"/>
    <lineage>
        <taxon>Eukaryota</taxon>
        <taxon>Metazoa</taxon>
        <taxon>Ecdysozoa</taxon>
        <taxon>Arthropoda</taxon>
        <taxon>Hexapoda</taxon>
        <taxon>Insecta</taxon>
        <taxon>Pterygota</taxon>
        <taxon>Neoptera</taxon>
        <taxon>Paraneoptera</taxon>
        <taxon>Thysanoptera</taxon>
        <taxon>Terebrantia</taxon>
        <taxon>Thripoidea</taxon>
        <taxon>Thripidae</taxon>
        <taxon>Frankliniella</taxon>
    </lineage>
</organism>
<reference evidence="3" key="1">
    <citation type="submission" date="2021-07" db="EMBL/GenBank/DDBJ databases">
        <authorList>
            <person name="Catto M.A."/>
            <person name="Jacobson A."/>
            <person name="Kennedy G."/>
            <person name="Labadie P."/>
            <person name="Hunt B.G."/>
            <person name="Srinivasan R."/>
        </authorList>
    </citation>
    <scope>NUCLEOTIDE SEQUENCE</scope>
    <source>
        <strain evidence="3">PL_HMW_Pooled</strain>
        <tissue evidence="3">Head</tissue>
    </source>
</reference>
<proteinExistence type="predicted"/>
<dbReference type="InterPro" id="IPR036846">
    <property type="entry name" value="GM2-AP_sf"/>
</dbReference>
<dbReference type="EMBL" id="JAHWGI010000011">
    <property type="protein sequence ID" value="KAK3907574.1"/>
    <property type="molecule type" value="Genomic_DNA"/>
</dbReference>